<organism evidence="5 6">
    <name type="scientific">Candidatus Gottesmanbacteria bacterium GW2011_GWA1_43_11</name>
    <dbReference type="NCBI Taxonomy" id="1618436"/>
    <lineage>
        <taxon>Bacteria</taxon>
        <taxon>Candidatus Gottesmaniibacteriota</taxon>
    </lineage>
</organism>
<evidence type="ECO:0000256" key="1">
    <source>
        <dbReference type="ARBA" id="ARBA00022980"/>
    </source>
</evidence>
<reference evidence="5 6" key="1">
    <citation type="journal article" date="2015" name="Nature">
        <title>rRNA introns, odd ribosomes, and small enigmatic genomes across a large radiation of phyla.</title>
        <authorList>
            <person name="Brown C.T."/>
            <person name="Hug L.A."/>
            <person name="Thomas B.C."/>
            <person name="Sharon I."/>
            <person name="Castelle C.J."/>
            <person name="Singh A."/>
            <person name="Wilkins M.J."/>
            <person name="Williams K.H."/>
            <person name="Banfield J.F."/>
        </authorList>
    </citation>
    <scope>NUCLEOTIDE SEQUENCE [LARGE SCALE GENOMIC DNA]</scope>
</reference>
<dbReference type="PANTHER" id="PTHR33280">
    <property type="entry name" value="50S RIBOSOMAL PROTEIN L31, CHLOROPLASTIC"/>
    <property type="match status" value="1"/>
</dbReference>
<dbReference type="PROSITE" id="PS01143">
    <property type="entry name" value="RIBOSOMAL_L31"/>
    <property type="match status" value="1"/>
</dbReference>
<dbReference type="PANTHER" id="PTHR33280:SF1">
    <property type="entry name" value="LARGE RIBOSOMAL SUBUNIT PROTEIN BL31C"/>
    <property type="match status" value="1"/>
</dbReference>
<keyword evidence="2 3" id="KW-0687">Ribonucleoprotein</keyword>
<protein>
    <recommendedName>
        <fullName evidence="3">50S ribosomal protein L31</fullName>
    </recommendedName>
</protein>
<comment type="similarity">
    <text evidence="3">Belongs to the bacterial ribosomal protein bL31 family.</text>
</comment>
<evidence type="ECO:0000256" key="4">
    <source>
        <dbReference type="SAM" id="MobiDB-lite"/>
    </source>
</evidence>
<dbReference type="SUPFAM" id="SSF143800">
    <property type="entry name" value="L28p-like"/>
    <property type="match status" value="1"/>
</dbReference>
<dbReference type="GO" id="GO:1990904">
    <property type="term" value="C:ribonucleoprotein complex"/>
    <property type="evidence" value="ECO:0007669"/>
    <property type="project" value="UniProtKB-KW"/>
</dbReference>
<keyword evidence="1 3" id="KW-0689">Ribosomal protein</keyword>
<dbReference type="Gene3D" id="4.10.830.30">
    <property type="entry name" value="Ribosomal protein L31"/>
    <property type="match status" value="1"/>
</dbReference>
<dbReference type="NCBIfam" id="NF000612">
    <property type="entry name" value="PRK00019.1"/>
    <property type="match status" value="1"/>
</dbReference>
<dbReference type="EMBL" id="LCFB01000008">
    <property type="protein sequence ID" value="KKS85346.1"/>
    <property type="molecule type" value="Genomic_DNA"/>
</dbReference>
<dbReference type="GO" id="GO:0003735">
    <property type="term" value="F:structural constituent of ribosome"/>
    <property type="evidence" value="ECO:0007669"/>
    <property type="project" value="InterPro"/>
</dbReference>
<gene>
    <name evidence="5" type="ORF">UV59_C0008G0039</name>
</gene>
<dbReference type="GO" id="GO:0006412">
    <property type="term" value="P:translation"/>
    <property type="evidence" value="ECO:0007669"/>
    <property type="project" value="InterPro"/>
</dbReference>
<dbReference type="GO" id="GO:0005840">
    <property type="term" value="C:ribosome"/>
    <property type="evidence" value="ECO:0007669"/>
    <property type="project" value="UniProtKB-KW"/>
</dbReference>
<name>A0A0G1EQN1_9BACT</name>
<dbReference type="PRINTS" id="PR01249">
    <property type="entry name" value="RIBOSOMALL31"/>
</dbReference>
<proteinExistence type="inferred from homology"/>
<evidence type="ECO:0000313" key="6">
    <source>
        <dbReference type="Proteomes" id="UP000034543"/>
    </source>
</evidence>
<dbReference type="AlphaFoldDB" id="A0A0G1EQN1"/>
<sequence length="101" mass="11345">MKTKIHPAWFTDTLVTCVCGKTFTIGSTKQTLNVDICSQCHPYFTGEMRYADSEGKIESFQKKMETAKKKAPELARKKAKKANLPQEDATPKSLKEMLMGV</sequence>
<dbReference type="InterPro" id="IPR042105">
    <property type="entry name" value="Ribosomal_bL31_sf"/>
</dbReference>
<dbReference type="InterPro" id="IPR034704">
    <property type="entry name" value="Ribosomal_bL28/bL31-like_sf"/>
</dbReference>
<dbReference type="Proteomes" id="UP000034543">
    <property type="component" value="Unassembled WGS sequence"/>
</dbReference>
<dbReference type="STRING" id="1618436.UV59_C0008G0039"/>
<feature type="region of interest" description="Disordered" evidence="4">
    <location>
        <begin position="70"/>
        <end position="101"/>
    </location>
</feature>
<evidence type="ECO:0000256" key="2">
    <source>
        <dbReference type="ARBA" id="ARBA00023274"/>
    </source>
</evidence>
<accession>A0A0G1EQN1</accession>
<evidence type="ECO:0000256" key="3">
    <source>
        <dbReference type="RuleBase" id="RU000564"/>
    </source>
</evidence>
<dbReference type="Pfam" id="PF01197">
    <property type="entry name" value="Ribosomal_L31"/>
    <property type="match status" value="1"/>
</dbReference>
<dbReference type="InterPro" id="IPR002150">
    <property type="entry name" value="Ribosomal_bL31"/>
</dbReference>
<evidence type="ECO:0000313" key="5">
    <source>
        <dbReference type="EMBL" id="KKS85346.1"/>
    </source>
</evidence>
<comment type="caution">
    <text evidence="5">The sequence shown here is derived from an EMBL/GenBank/DDBJ whole genome shotgun (WGS) entry which is preliminary data.</text>
</comment>
<dbReference type="NCBIfam" id="TIGR00105">
    <property type="entry name" value="L31"/>
    <property type="match status" value="1"/>
</dbReference>